<protein>
    <submittedName>
        <fullName evidence="6">Patatin-like phospholipase family protein</fullName>
    </submittedName>
</protein>
<organism evidence="6 7">
    <name type="scientific">Ruminococcus gauvreauii</name>
    <dbReference type="NCBI Taxonomy" id="438033"/>
    <lineage>
        <taxon>Bacteria</taxon>
        <taxon>Bacillati</taxon>
        <taxon>Bacillota</taxon>
        <taxon>Clostridia</taxon>
        <taxon>Eubacteriales</taxon>
        <taxon>Oscillospiraceae</taxon>
        <taxon>Ruminococcus</taxon>
    </lineage>
</organism>
<feature type="active site" description="Proton acceptor" evidence="4">
    <location>
        <position position="182"/>
    </location>
</feature>
<evidence type="ECO:0000256" key="4">
    <source>
        <dbReference type="PROSITE-ProRule" id="PRU01161"/>
    </source>
</evidence>
<feature type="short sequence motif" description="GXGXXG" evidence="4">
    <location>
        <begin position="14"/>
        <end position="19"/>
    </location>
</feature>
<dbReference type="Gene3D" id="3.40.1090.10">
    <property type="entry name" value="Cytosolic phospholipase A2 catalytic domain"/>
    <property type="match status" value="1"/>
</dbReference>
<dbReference type="PANTHER" id="PTHR14226:SF57">
    <property type="entry name" value="BLR7027 PROTEIN"/>
    <property type="match status" value="1"/>
</dbReference>
<evidence type="ECO:0000256" key="1">
    <source>
        <dbReference type="ARBA" id="ARBA00022801"/>
    </source>
</evidence>
<accession>A0ABY5VLA3</accession>
<dbReference type="EMBL" id="CP102290">
    <property type="protein sequence ID" value="UWP61394.1"/>
    <property type="molecule type" value="Genomic_DNA"/>
</dbReference>
<dbReference type="InterPro" id="IPR002641">
    <property type="entry name" value="PNPLA_dom"/>
</dbReference>
<dbReference type="InterPro" id="IPR050301">
    <property type="entry name" value="NTE"/>
</dbReference>
<dbReference type="Proteomes" id="UP001060164">
    <property type="component" value="Chromosome"/>
</dbReference>
<dbReference type="InterPro" id="IPR016035">
    <property type="entry name" value="Acyl_Trfase/lysoPLipase"/>
</dbReference>
<dbReference type="PROSITE" id="PS51635">
    <property type="entry name" value="PNPLA"/>
    <property type="match status" value="1"/>
</dbReference>
<feature type="short sequence motif" description="DGA/G" evidence="4">
    <location>
        <begin position="182"/>
        <end position="184"/>
    </location>
</feature>
<dbReference type="PANTHER" id="PTHR14226">
    <property type="entry name" value="NEUROPATHY TARGET ESTERASE/SWISS CHEESE D.MELANOGASTER"/>
    <property type="match status" value="1"/>
</dbReference>
<dbReference type="RefSeq" id="WP_242830232.1">
    <property type="nucleotide sequence ID" value="NZ_CABLBR010000004.1"/>
</dbReference>
<sequence>MIDLTKEYGIVLEGGGAKGAYQIGAWKALKEAGVRIKGVAGTSVGALNGAFICMDDIERAEYVWKHITNSSVMKVDDEEMRRLMKNEATLGEAMSIFFKTFGDGGVDVEPLKELIRTYVREEDIKKSPIELFILTFNVDHMKELDLNLKEVGEGMMQDYLLASAYIFPLFKNEKIDGKRFIDGGAINNVPLGSLIERDYKDIIVIRIFGIGREKPVKIPEDTNVVTIAPRVHLGNMLDFDAEKSRRNMKIGYYDAKRVIYGLAGKIYYIEDNHEECYYLEQLLEIPHISYEGLTASYHLSPKPRDSLRTLTEVVFPALALEFKLGKYWTYRELYLAVLEATAKLCKVPKYCIYTVEELKEKVIQRLRMLGKEDKEMMPAFIRFLDRDIEEENYNGK</sequence>
<reference evidence="6" key="1">
    <citation type="journal article" date="2022" name="Cell">
        <title>Design, construction, and in vivo augmentation of a complex gut microbiome.</title>
        <authorList>
            <person name="Cheng A.G."/>
            <person name="Ho P.Y."/>
            <person name="Aranda-Diaz A."/>
            <person name="Jain S."/>
            <person name="Yu F.B."/>
            <person name="Meng X."/>
            <person name="Wang M."/>
            <person name="Iakiviak M."/>
            <person name="Nagashima K."/>
            <person name="Zhao A."/>
            <person name="Murugkar P."/>
            <person name="Patil A."/>
            <person name="Atabakhsh K."/>
            <person name="Weakley A."/>
            <person name="Yan J."/>
            <person name="Brumbaugh A.R."/>
            <person name="Higginbottom S."/>
            <person name="Dimas A."/>
            <person name="Shiver A.L."/>
            <person name="Deutschbauer A."/>
            <person name="Neff N."/>
            <person name="Sonnenburg J.L."/>
            <person name="Huang K.C."/>
            <person name="Fischbach M.A."/>
        </authorList>
    </citation>
    <scope>NUCLEOTIDE SEQUENCE</scope>
    <source>
        <strain evidence="6">DSM 19829</strain>
    </source>
</reference>
<keyword evidence="3 4" id="KW-0443">Lipid metabolism</keyword>
<proteinExistence type="predicted"/>
<evidence type="ECO:0000256" key="3">
    <source>
        <dbReference type="ARBA" id="ARBA00023098"/>
    </source>
</evidence>
<gene>
    <name evidence="6" type="ORF">NQ502_09765</name>
</gene>
<evidence type="ECO:0000256" key="2">
    <source>
        <dbReference type="ARBA" id="ARBA00022963"/>
    </source>
</evidence>
<keyword evidence="7" id="KW-1185">Reference proteome</keyword>
<keyword evidence="1 4" id="KW-0378">Hydrolase</keyword>
<feature type="domain" description="PNPLA" evidence="5">
    <location>
        <begin position="10"/>
        <end position="195"/>
    </location>
</feature>
<feature type="active site" description="Nucleophile" evidence="4">
    <location>
        <position position="43"/>
    </location>
</feature>
<dbReference type="CDD" id="cd07209">
    <property type="entry name" value="Pat_hypo_Ecoli_Z1214_like"/>
    <property type="match status" value="1"/>
</dbReference>
<dbReference type="SUPFAM" id="SSF52151">
    <property type="entry name" value="FabD/lysophospholipase-like"/>
    <property type="match status" value="1"/>
</dbReference>
<keyword evidence="2 4" id="KW-0442">Lipid degradation</keyword>
<evidence type="ECO:0000313" key="7">
    <source>
        <dbReference type="Proteomes" id="UP001060164"/>
    </source>
</evidence>
<feature type="short sequence motif" description="GXSXG" evidence="4">
    <location>
        <begin position="41"/>
        <end position="45"/>
    </location>
</feature>
<evidence type="ECO:0000259" key="5">
    <source>
        <dbReference type="PROSITE" id="PS51635"/>
    </source>
</evidence>
<evidence type="ECO:0000313" key="6">
    <source>
        <dbReference type="EMBL" id="UWP61394.1"/>
    </source>
</evidence>
<dbReference type="Pfam" id="PF01734">
    <property type="entry name" value="Patatin"/>
    <property type="match status" value="1"/>
</dbReference>
<name>A0ABY5VLA3_9FIRM</name>